<dbReference type="GO" id="GO:0006412">
    <property type="term" value="P:translation"/>
    <property type="evidence" value="ECO:0007669"/>
    <property type="project" value="UniProtKB-UniRule"/>
</dbReference>
<dbReference type="Proteomes" id="UP000320653">
    <property type="component" value="Unassembled WGS sequence"/>
</dbReference>
<dbReference type="InterPro" id="IPR036821">
    <property type="entry name" value="Peptide_deformylase_sf"/>
</dbReference>
<sequence>MPVPSLKKIGYGERMTIKPLIILPDPLLRQVSAPIERVDSELLTLADDMLETMYDAPGIGLAGIQIGVPRRILVIDLAREGEEPAPQVFINPEIVKFSEEGSVYEEGCLSIPEYYAEVERPATITVRHIGRDGKEHVVEADGLLATCLQHEIDHLNGVLFIDHISRLKREMVIKKFTKAAKGK</sequence>
<keyword evidence="2" id="KW-0648">Protein biosynthesis</keyword>
<dbReference type="CDD" id="cd00487">
    <property type="entry name" value="Pep_deformylase"/>
    <property type="match status" value="1"/>
</dbReference>
<keyword evidence="2" id="KW-0479">Metal-binding</keyword>
<keyword evidence="4" id="KW-1185">Reference proteome</keyword>
<feature type="binding site" evidence="2">
    <location>
        <position position="150"/>
    </location>
    <ligand>
        <name>Fe cation</name>
        <dbReference type="ChEBI" id="CHEBI:24875"/>
    </ligand>
</feature>
<keyword evidence="2" id="KW-0408">Iron</keyword>
<proteinExistence type="inferred from homology"/>
<dbReference type="AlphaFoldDB" id="A0A561QRY3"/>
<feature type="binding site" evidence="2">
    <location>
        <position position="108"/>
    </location>
    <ligand>
        <name>Fe cation</name>
        <dbReference type="ChEBI" id="CHEBI:24875"/>
    </ligand>
</feature>
<dbReference type="GO" id="GO:0046872">
    <property type="term" value="F:metal ion binding"/>
    <property type="evidence" value="ECO:0007669"/>
    <property type="project" value="UniProtKB-KW"/>
</dbReference>
<keyword evidence="2" id="KW-0378">Hydrolase</keyword>
<dbReference type="PANTHER" id="PTHR10458:SF22">
    <property type="entry name" value="PEPTIDE DEFORMYLASE"/>
    <property type="match status" value="1"/>
</dbReference>
<dbReference type="Gene3D" id="3.90.45.10">
    <property type="entry name" value="Peptide deformylase"/>
    <property type="match status" value="1"/>
</dbReference>
<dbReference type="NCBIfam" id="TIGR00079">
    <property type="entry name" value="pept_deformyl"/>
    <property type="match status" value="1"/>
</dbReference>
<dbReference type="EC" id="3.5.1.88" evidence="2"/>
<feature type="binding site" evidence="2">
    <location>
        <position position="154"/>
    </location>
    <ligand>
        <name>Fe cation</name>
        <dbReference type="ChEBI" id="CHEBI:24875"/>
    </ligand>
</feature>
<dbReference type="PRINTS" id="PR01576">
    <property type="entry name" value="PDEFORMYLASE"/>
</dbReference>
<dbReference type="EMBL" id="VIWP01000004">
    <property type="protein sequence ID" value="TWF53124.1"/>
    <property type="molecule type" value="Genomic_DNA"/>
</dbReference>
<comment type="caution">
    <text evidence="3">The sequence shown here is derived from an EMBL/GenBank/DDBJ whole genome shotgun (WGS) entry which is preliminary data.</text>
</comment>
<protein>
    <recommendedName>
        <fullName evidence="2">Peptide deformylase</fullName>
        <shortName evidence="2">PDF</shortName>
        <ecNumber evidence="2">3.5.1.88</ecNumber>
    </recommendedName>
    <alternativeName>
        <fullName evidence="2">Polypeptide deformylase</fullName>
    </alternativeName>
</protein>
<dbReference type="InterPro" id="IPR023635">
    <property type="entry name" value="Peptide_deformylase"/>
</dbReference>
<name>A0A561QRY3_9HYPH</name>
<accession>A0A561QRY3</accession>
<dbReference type="GO" id="GO:0042586">
    <property type="term" value="F:peptide deformylase activity"/>
    <property type="evidence" value="ECO:0007669"/>
    <property type="project" value="UniProtKB-UniRule"/>
</dbReference>
<comment type="catalytic activity">
    <reaction evidence="2">
        <text>N-terminal N-formyl-L-methionyl-[peptide] + H2O = N-terminal L-methionyl-[peptide] + formate</text>
        <dbReference type="Rhea" id="RHEA:24420"/>
        <dbReference type="Rhea" id="RHEA-COMP:10639"/>
        <dbReference type="Rhea" id="RHEA-COMP:10640"/>
        <dbReference type="ChEBI" id="CHEBI:15377"/>
        <dbReference type="ChEBI" id="CHEBI:15740"/>
        <dbReference type="ChEBI" id="CHEBI:49298"/>
        <dbReference type="ChEBI" id="CHEBI:64731"/>
        <dbReference type="EC" id="3.5.1.88"/>
    </reaction>
</comment>
<comment type="function">
    <text evidence="2">Removes the formyl group from the N-terminal Met of newly synthesized proteins. Requires at least a dipeptide for an efficient rate of reaction. N-terminal L-methionine is a prerequisite for activity but the enzyme has broad specificity at other positions.</text>
</comment>
<feature type="active site" evidence="2">
    <location>
        <position position="151"/>
    </location>
</feature>
<dbReference type="HAMAP" id="MF_00163">
    <property type="entry name" value="Pep_deformylase"/>
    <property type="match status" value="1"/>
</dbReference>
<dbReference type="SUPFAM" id="SSF56420">
    <property type="entry name" value="Peptide deformylase"/>
    <property type="match status" value="1"/>
</dbReference>
<dbReference type="PANTHER" id="PTHR10458">
    <property type="entry name" value="PEPTIDE DEFORMYLASE"/>
    <property type="match status" value="1"/>
</dbReference>
<evidence type="ECO:0000256" key="1">
    <source>
        <dbReference type="ARBA" id="ARBA00010759"/>
    </source>
</evidence>
<dbReference type="NCBIfam" id="NF001159">
    <property type="entry name" value="PRK00150.1-3"/>
    <property type="match status" value="1"/>
</dbReference>
<comment type="cofactor">
    <cofactor evidence="2">
        <name>Fe(2+)</name>
        <dbReference type="ChEBI" id="CHEBI:29033"/>
    </cofactor>
    <text evidence="2">Binds 1 Fe(2+) ion.</text>
</comment>
<evidence type="ECO:0000313" key="3">
    <source>
        <dbReference type="EMBL" id="TWF53124.1"/>
    </source>
</evidence>
<evidence type="ECO:0000256" key="2">
    <source>
        <dbReference type="HAMAP-Rule" id="MF_00163"/>
    </source>
</evidence>
<reference evidence="3 4" key="1">
    <citation type="submission" date="2019-06" db="EMBL/GenBank/DDBJ databases">
        <title>Sorghum-associated microbial communities from plants grown in Nebraska, USA.</title>
        <authorList>
            <person name="Schachtman D."/>
        </authorList>
    </citation>
    <scope>NUCLEOTIDE SEQUENCE [LARGE SCALE GENOMIC DNA]</scope>
    <source>
        <strain evidence="3 4">1225</strain>
    </source>
</reference>
<dbReference type="Pfam" id="PF01327">
    <property type="entry name" value="Pep_deformylase"/>
    <property type="match status" value="1"/>
</dbReference>
<organism evidence="3 4">
    <name type="scientific">Neorhizobium alkalisoli</name>
    <dbReference type="NCBI Taxonomy" id="528178"/>
    <lineage>
        <taxon>Bacteria</taxon>
        <taxon>Pseudomonadati</taxon>
        <taxon>Pseudomonadota</taxon>
        <taxon>Alphaproteobacteria</taxon>
        <taxon>Hyphomicrobiales</taxon>
        <taxon>Rhizobiaceae</taxon>
        <taxon>Rhizobium/Agrobacterium group</taxon>
        <taxon>Neorhizobium</taxon>
    </lineage>
</organism>
<comment type="similarity">
    <text evidence="1 2">Belongs to the polypeptide deformylase family.</text>
</comment>
<dbReference type="PIRSF" id="PIRSF004749">
    <property type="entry name" value="Pep_def"/>
    <property type="match status" value="1"/>
</dbReference>
<evidence type="ECO:0000313" key="4">
    <source>
        <dbReference type="Proteomes" id="UP000320653"/>
    </source>
</evidence>
<gene>
    <name evidence="2" type="primary">def</name>
    <name evidence="3" type="ORF">FHW37_104395</name>
</gene>